<dbReference type="PROSITE" id="PS01327">
    <property type="entry name" value="MSCL"/>
    <property type="match status" value="1"/>
</dbReference>
<evidence type="ECO:0000256" key="6">
    <source>
        <dbReference type="ARBA" id="ARBA00022989"/>
    </source>
</evidence>
<evidence type="ECO:0000256" key="2">
    <source>
        <dbReference type="ARBA" id="ARBA00007254"/>
    </source>
</evidence>
<evidence type="ECO:0000313" key="16">
    <source>
        <dbReference type="Proteomes" id="UP000239899"/>
    </source>
</evidence>
<evidence type="ECO:0000256" key="9">
    <source>
        <dbReference type="ARBA" id="ARBA00023303"/>
    </source>
</evidence>
<reference evidence="15 16" key="1">
    <citation type="journal article" date="2018" name="Plant J.">
        <title>Genome sequences of Chlorella sorokiniana UTEX 1602 and Micractinium conductrix SAG 241.80: implications to maltose excretion by a green alga.</title>
        <authorList>
            <person name="Arriola M.B."/>
            <person name="Velmurugan N."/>
            <person name="Zhang Y."/>
            <person name="Plunkett M.H."/>
            <person name="Hondzo H."/>
            <person name="Barney B.M."/>
        </authorList>
    </citation>
    <scope>NUCLEOTIDE SEQUENCE [LARGE SCALE GENOMIC DNA]</scope>
    <source>
        <strain evidence="16">UTEX 1602</strain>
    </source>
</reference>
<evidence type="ECO:0000256" key="8">
    <source>
        <dbReference type="ARBA" id="ARBA00023136"/>
    </source>
</evidence>
<evidence type="ECO:0000256" key="3">
    <source>
        <dbReference type="ARBA" id="ARBA00022448"/>
    </source>
</evidence>
<keyword evidence="3" id="KW-0813">Transport</keyword>
<dbReference type="SUPFAM" id="SSF81330">
    <property type="entry name" value="Gated mechanosensitive channel"/>
    <property type="match status" value="1"/>
</dbReference>
<comment type="caution">
    <text evidence="15">The sequence shown here is derived from an EMBL/GenBank/DDBJ whole genome shotgun (WGS) entry which is preliminary data.</text>
</comment>
<dbReference type="InterPro" id="IPR036019">
    <property type="entry name" value="MscL_channel"/>
</dbReference>
<name>A0A2P6TR11_CHLSO</name>
<keyword evidence="16" id="KW-1185">Reference proteome</keyword>
<feature type="domain" description="Helicase-associated" evidence="13">
    <location>
        <begin position="333"/>
        <end position="393"/>
    </location>
</feature>
<evidence type="ECO:0000256" key="11">
    <source>
        <dbReference type="SAM" id="Phobius"/>
    </source>
</evidence>
<dbReference type="Pfam" id="PF03457">
    <property type="entry name" value="HA"/>
    <property type="match status" value="1"/>
</dbReference>
<evidence type="ECO:0000259" key="13">
    <source>
        <dbReference type="Pfam" id="PF03457"/>
    </source>
</evidence>
<accession>A0A2P6TR11</accession>
<comment type="similarity">
    <text evidence="2">Belongs to the MscL family.</text>
</comment>
<dbReference type="Pfam" id="PF01741">
    <property type="entry name" value="MscL"/>
    <property type="match status" value="1"/>
</dbReference>
<dbReference type="SUPFAM" id="SSF52266">
    <property type="entry name" value="SGNH hydrolase"/>
    <property type="match status" value="1"/>
</dbReference>
<keyword evidence="5 11" id="KW-0812">Transmembrane</keyword>
<protein>
    <submittedName>
        <fullName evidence="15">Large conductance mechanosensitive channel</fullName>
    </submittedName>
</protein>
<evidence type="ECO:0000256" key="1">
    <source>
        <dbReference type="ARBA" id="ARBA00004651"/>
    </source>
</evidence>
<evidence type="ECO:0000256" key="12">
    <source>
        <dbReference type="SAM" id="SignalP"/>
    </source>
</evidence>
<dbReference type="InterPro" id="IPR001185">
    <property type="entry name" value="MS_channel"/>
</dbReference>
<feature type="signal peptide" evidence="12">
    <location>
        <begin position="1"/>
        <end position="22"/>
    </location>
</feature>
<dbReference type="Gene3D" id="3.40.50.1110">
    <property type="entry name" value="SGNH hydrolase"/>
    <property type="match status" value="1"/>
</dbReference>
<comment type="subcellular location">
    <subcellularLocation>
        <location evidence="1">Cell membrane</location>
        <topology evidence="1">Multi-pass membrane protein</topology>
    </subcellularLocation>
</comment>
<dbReference type="NCBIfam" id="TIGR00220">
    <property type="entry name" value="mscL"/>
    <property type="match status" value="1"/>
</dbReference>
<dbReference type="InterPro" id="IPR036514">
    <property type="entry name" value="SGNH_hydro_sf"/>
</dbReference>
<dbReference type="PANTHER" id="PTHR30266:SF2">
    <property type="entry name" value="LARGE-CONDUCTANCE MECHANOSENSITIVE CHANNEL"/>
    <property type="match status" value="1"/>
</dbReference>
<keyword evidence="7" id="KW-0406">Ion transport</keyword>
<keyword evidence="8 11" id="KW-0472">Membrane</keyword>
<feature type="compositionally biased region" description="Basic and acidic residues" evidence="10">
    <location>
        <begin position="744"/>
        <end position="756"/>
    </location>
</feature>
<proteinExistence type="inferred from homology"/>
<evidence type="ECO:0000256" key="4">
    <source>
        <dbReference type="ARBA" id="ARBA00022475"/>
    </source>
</evidence>
<sequence>MMPSAALYGALLLLATVAGCTAQDTVATYVPSWAPFWAKPLYSAQLQLEMAEMQRDDAKGGVDLIVLGDSMTEVLRGTMLSLPCNETSLRINCKRLSGEFKRMFGQYTYSVQAVAGDRAESLIWRMEHGSLPTLHQPKVVVMLIGTNDLHNIAIDHWDGVLAPGVLEGLLADAAPIVARRMKVAVRVLRQRLPDTQLVLMALLPRGSDRVRPHDDNSNWRWPSFYTDGLSIVNKELRAFAATQPRTHYLDCGRPFFTHGGTQLDTTLLPDGMHFSAKGLEQALGPCLKPSAVCEGEQLGAGIKEQRLQYSLGTLAADKAAALQAVEGWWWQQPDTWLQWLQLLQQHVGDGFGISARDAEVAGAKLGSWCSEQRQKRRLGSLPAEQAAQLEAVPGWWWEHSEWARQLDAVRQHVQRTGRLPTRSKADGAPEPGAWCSIQARREGSLPPHKVQALEQLIPGWQWEAATKEEQLEAEWWGKLRQLQEWLVEHKAPPQSSVNHQLFKWCDCQQKLHASGDLQRKHPSRVRALDRLDGWQWHVPVKVVNLSAASTIPTMAAEDAKKADNKGLAGRSMAMGKSAVGCAGKQCAGFRDFLLRGNVVDMAIGIVVGGAFTALVNALVSDLITPFISAIWGGTNFNDLTFSINGSKFFYGHFINQLITFVIVCAVLFFAVVVPMNALVKRMFPEKPKKPERPDGCPFCGHSPIPYTAIKCCACCSELPPLPSETLADLQQEEAEMNADLNQDEEIKKPVEKVQKV</sequence>
<keyword evidence="9" id="KW-0407">Ion channel</keyword>
<dbReference type="OrthoDB" id="567387at2759"/>
<dbReference type="Proteomes" id="UP000239899">
    <property type="component" value="Unassembled WGS sequence"/>
</dbReference>
<evidence type="ECO:0000256" key="10">
    <source>
        <dbReference type="SAM" id="MobiDB-lite"/>
    </source>
</evidence>
<dbReference type="HAMAP" id="MF_00115">
    <property type="entry name" value="MscL"/>
    <property type="match status" value="1"/>
</dbReference>
<dbReference type="PANTHER" id="PTHR30266">
    <property type="entry name" value="MECHANOSENSITIVE CHANNEL MSCL"/>
    <property type="match status" value="1"/>
</dbReference>
<keyword evidence="4" id="KW-1003">Cell membrane</keyword>
<dbReference type="InterPro" id="IPR037673">
    <property type="entry name" value="MSC/AndL"/>
</dbReference>
<dbReference type="InterPro" id="IPR019823">
    <property type="entry name" value="Mechanosensitive_channel_CS"/>
</dbReference>
<keyword evidence="6 11" id="KW-1133">Transmembrane helix</keyword>
<dbReference type="GO" id="GO:0008381">
    <property type="term" value="F:mechanosensitive monoatomic ion channel activity"/>
    <property type="evidence" value="ECO:0007669"/>
    <property type="project" value="InterPro"/>
</dbReference>
<feature type="transmembrane region" description="Helical" evidence="11">
    <location>
        <begin position="657"/>
        <end position="679"/>
    </location>
</feature>
<dbReference type="Gene3D" id="1.10.1200.120">
    <property type="entry name" value="Large-conductance mechanosensitive channel, MscL, domain 1"/>
    <property type="match status" value="1"/>
</dbReference>
<feature type="region of interest" description="Disordered" evidence="10">
    <location>
        <begin position="737"/>
        <end position="756"/>
    </location>
</feature>
<feature type="domain" description="SGNH hydrolase-type esterase" evidence="14">
    <location>
        <begin position="66"/>
        <end position="278"/>
    </location>
</feature>
<dbReference type="InterPro" id="IPR013830">
    <property type="entry name" value="SGNH_hydro"/>
</dbReference>
<gene>
    <name evidence="15" type="ORF">C2E21_4553</name>
</gene>
<evidence type="ECO:0000256" key="7">
    <source>
        <dbReference type="ARBA" id="ARBA00023065"/>
    </source>
</evidence>
<feature type="chain" id="PRO_5015167279" evidence="12">
    <location>
        <begin position="23"/>
        <end position="756"/>
    </location>
</feature>
<dbReference type="Gene3D" id="6.10.140.530">
    <property type="match status" value="1"/>
</dbReference>
<organism evidence="15 16">
    <name type="scientific">Chlorella sorokiniana</name>
    <name type="common">Freshwater green alga</name>
    <dbReference type="NCBI Taxonomy" id="3076"/>
    <lineage>
        <taxon>Eukaryota</taxon>
        <taxon>Viridiplantae</taxon>
        <taxon>Chlorophyta</taxon>
        <taxon>core chlorophytes</taxon>
        <taxon>Trebouxiophyceae</taxon>
        <taxon>Chlorellales</taxon>
        <taxon>Chlorellaceae</taxon>
        <taxon>Chlorella clade</taxon>
        <taxon>Chlorella</taxon>
    </lineage>
</organism>
<evidence type="ECO:0000259" key="14">
    <source>
        <dbReference type="Pfam" id="PF13472"/>
    </source>
</evidence>
<evidence type="ECO:0000256" key="5">
    <source>
        <dbReference type="ARBA" id="ARBA00022692"/>
    </source>
</evidence>
<dbReference type="InterPro" id="IPR005114">
    <property type="entry name" value="Helicase_assoc"/>
</dbReference>
<dbReference type="EMBL" id="LHPG02000008">
    <property type="protein sequence ID" value="PRW56506.1"/>
    <property type="molecule type" value="Genomic_DNA"/>
</dbReference>
<dbReference type="AlphaFoldDB" id="A0A2P6TR11"/>
<evidence type="ECO:0000313" key="15">
    <source>
        <dbReference type="EMBL" id="PRW56506.1"/>
    </source>
</evidence>
<dbReference type="GO" id="GO:0005886">
    <property type="term" value="C:plasma membrane"/>
    <property type="evidence" value="ECO:0007669"/>
    <property type="project" value="UniProtKB-SubCell"/>
</dbReference>
<keyword evidence="12" id="KW-0732">Signal</keyword>
<dbReference type="Pfam" id="PF13472">
    <property type="entry name" value="Lipase_GDSL_2"/>
    <property type="match status" value="1"/>
</dbReference>